<keyword evidence="2" id="KW-0235">DNA replication</keyword>
<dbReference type="GO" id="GO:0007064">
    <property type="term" value="P:mitotic sister chromatid cohesion"/>
    <property type="evidence" value="ECO:0007669"/>
    <property type="project" value="InterPro"/>
</dbReference>
<dbReference type="EMBL" id="FWEW01001429">
    <property type="protein sequence ID" value="SLM37208.1"/>
    <property type="molecule type" value="Genomic_DNA"/>
</dbReference>
<dbReference type="PANTHER" id="PTHR28605:SF1">
    <property type="entry name" value="CHROMOSOME TRANSMISSION FIDELITY FACTOR 8"/>
    <property type="match status" value="1"/>
</dbReference>
<keyword evidence="4" id="KW-0539">Nucleus</keyword>
<dbReference type="GO" id="GO:0006260">
    <property type="term" value="P:DNA replication"/>
    <property type="evidence" value="ECO:0007669"/>
    <property type="project" value="UniProtKB-KW"/>
</dbReference>
<accession>A0A1W5D230</accession>
<evidence type="ECO:0000256" key="4">
    <source>
        <dbReference type="ARBA" id="ARBA00023242"/>
    </source>
</evidence>
<feature type="region of interest" description="Disordered" evidence="7">
    <location>
        <begin position="1"/>
        <end position="25"/>
    </location>
</feature>
<dbReference type="Proteomes" id="UP000192927">
    <property type="component" value="Unassembled WGS sequence"/>
</dbReference>
<keyword evidence="9" id="KW-1185">Reference proteome</keyword>
<dbReference type="PANTHER" id="PTHR28605">
    <property type="entry name" value="CTF8, CHROMOSOME TRANSMISSION FIDELITY FACTOR 8 HOMOLOG (S. CEREVISIAE)"/>
    <property type="match status" value="1"/>
</dbReference>
<evidence type="ECO:0000313" key="8">
    <source>
        <dbReference type="EMBL" id="SLM37208.1"/>
    </source>
</evidence>
<evidence type="ECO:0000256" key="3">
    <source>
        <dbReference type="ARBA" id="ARBA00023125"/>
    </source>
</evidence>
<comment type="similarity">
    <text evidence="6">Belongs to the CTF8 family.</text>
</comment>
<dbReference type="InterPro" id="IPR018607">
    <property type="entry name" value="Ctf8"/>
</dbReference>
<organism evidence="8 9">
    <name type="scientific">Lasallia pustulata</name>
    <dbReference type="NCBI Taxonomy" id="136370"/>
    <lineage>
        <taxon>Eukaryota</taxon>
        <taxon>Fungi</taxon>
        <taxon>Dikarya</taxon>
        <taxon>Ascomycota</taxon>
        <taxon>Pezizomycotina</taxon>
        <taxon>Lecanoromycetes</taxon>
        <taxon>OSLEUM clade</taxon>
        <taxon>Umbilicariomycetidae</taxon>
        <taxon>Umbilicariales</taxon>
        <taxon>Umbilicariaceae</taxon>
        <taxon>Lasallia</taxon>
    </lineage>
</organism>
<keyword evidence="3" id="KW-0238">DNA-binding</keyword>
<dbReference type="Pfam" id="PF09696">
    <property type="entry name" value="Ctf8"/>
    <property type="match status" value="1"/>
</dbReference>
<feature type="region of interest" description="Disordered" evidence="7">
    <location>
        <begin position="45"/>
        <end position="79"/>
    </location>
</feature>
<evidence type="ECO:0000256" key="1">
    <source>
        <dbReference type="ARBA" id="ARBA00004123"/>
    </source>
</evidence>
<name>A0A1W5D230_9LECA</name>
<feature type="compositionally biased region" description="Polar residues" evidence="7">
    <location>
        <begin position="14"/>
        <end position="25"/>
    </location>
</feature>
<dbReference type="GO" id="GO:0003677">
    <property type="term" value="F:DNA binding"/>
    <property type="evidence" value="ECO:0007669"/>
    <property type="project" value="UniProtKB-KW"/>
</dbReference>
<protein>
    <submittedName>
        <fullName evidence="8">Chromosome transmission fidelity protein 8</fullName>
    </submittedName>
</protein>
<evidence type="ECO:0000256" key="2">
    <source>
        <dbReference type="ARBA" id="ARBA00022705"/>
    </source>
</evidence>
<dbReference type="GO" id="GO:0031390">
    <property type="term" value="C:Ctf18 RFC-like complex"/>
    <property type="evidence" value="ECO:0007669"/>
    <property type="project" value="InterPro"/>
</dbReference>
<evidence type="ECO:0000313" key="9">
    <source>
        <dbReference type="Proteomes" id="UP000192927"/>
    </source>
</evidence>
<evidence type="ECO:0000256" key="5">
    <source>
        <dbReference type="ARBA" id="ARBA00023306"/>
    </source>
</evidence>
<reference evidence="9" key="1">
    <citation type="submission" date="2017-03" db="EMBL/GenBank/DDBJ databases">
        <authorList>
            <person name="Sharma R."/>
            <person name="Thines M."/>
        </authorList>
    </citation>
    <scope>NUCLEOTIDE SEQUENCE [LARGE SCALE GENOMIC DNA]</scope>
</reference>
<proteinExistence type="inferred from homology"/>
<dbReference type="AlphaFoldDB" id="A0A1W5D230"/>
<comment type="subcellular location">
    <subcellularLocation>
        <location evidence="1">Nucleus</location>
    </subcellularLocation>
</comment>
<evidence type="ECO:0000256" key="6">
    <source>
        <dbReference type="ARBA" id="ARBA00038447"/>
    </source>
</evidence>
<keyword evidence="5" id="KW-0131">Cell cycle</keyword>
<sequence length="161" mass="17377">MPSVPLHPLPHATSGLSSPTVNPLPQLLQTPSGLAILELQGTINMPTVDPSDLPDAQGDGHSQQTSIGRLVFPDYSTSDPKESAGWMKKVYLYVGRHQRLTGEVKKLPNPLAVVRRRVPSGLDEGLSDGIAATAVSDEELEILEVVYYKIIFSSRPEPVSV</sequence>
<evidence type="ECO:0000256" key="7">
    <source>
        <dbReference type="SAM" id="MobiDB-lite"/>
    </source>
</evidence>